<dbReference type="GO" id="GO:0047617">
    <property type="term" value="F:fatty acyl-CoA hydrolase activity"/>
    <property type="evidence" value="ECO:0007669"/>
    <property type="project" value="InterPro"/>
</dbReference>
<dbReference type="PANTHER" id="PTHR11066:SF34">
    <property type="entry name" value="ACYL-COENZYME A THIOESTERASE 8"/>
    <property type="match status" value="1"/>
</dbReference>
<evidence type="ECO:0000313" key="5">
    <source>
        <dbReference type="EMBL" id="CAB4624967.1"/>
    </source>
</evidence>
<dbReference type="GO" id="GO:0009062">
    <property type="term" value="P:fatty acid catabolic process"/>
    <property type="evidence" value="ECO:0007669"/>
    <property type="project" value="TreeGrafter"/>
</dbReference>
<dbReference type="AlphaFoldDB" id="A0A6J6LPR5"/>
<dbReference type="InterPro" id="IPR003703">
    <property type="entry name" value="Acyl_CoA_thio"/>
</dbReference>
<dbReference type="CDD" id="cd03445">
    <property type="entry name" value="Thioesterase_II_repeat2"/>
    <property type="match status" value="1"/>
</dbReference>
<organism evidence="6">
    <name type="scientific">freshwater metagenome</name>
    <dbReference type="NCBI Taxonomy" id="449393"/>
    <lineage>
        <taxon>unclassified sequences</taxon>
        <taxon>metagenomes</taxon>
        <taxon>ecological metagenomes</taxon>
    </lineage>
</organism>
<dbReference type="EMBL" id="CAFBMO010000089">
    <property type="protein sequence ID" value="CAB4917499.1"/>
    <property type="molecule type" value="Genomic_DNA"/>
</dbReference>
<feature type="domain" description="Acyl-CoA thioesterase-like N-terminal HotDog" evidence="3">
    <location>
        <begin position="36"/>
        <end position="112"/>
    </location>
</feature>
<evidence type="ECO:0000259" key="3">
    <source>
        <dbReference type="Pfam" id="PF13622"/>
    </source>
</evidence>
<proteinExistence type="inferred from homology"/>
<evidence type="ECO:0000313" key="7">
    <source>
        <dbReference type="EMBL" id="CAB4917499.1"/>
    </source>
</evidence>
<dbReference type="Pfam" id="PF20789">
    <property type="entry name" value="4HBT_3C"/>
    <property type="match status" value="1"/>
</dbReference>
<dbReference type="SUPFAM" id="SSF54637">
    <property type="entry name" value="Thioesterase/thiol ester dehydrase-isomerase"/>
    <property type="match status" value="2"/>
</dbReference>
<dbReference type="Pfam" id="PF13622">
    <property type="entry name" value="4HBT_3"/>
    <property type="match status" value="1"/>
</dbReference>
<comment type="similarity">
    <text evidence="1">Belongs to the C/M/P thioester hydrolase family.</text>
</comment>
<gene>
    <name evidence="5" type="ORF">UFOPK1908_01117</name>
    <name evidence="6" type="ORF">UFOPK2282_00656</name>
    <name evidence="7" type="ORF">UFOPK3576_01506</name>
</gene>
<evidence type="ECO:0000259" key="4">
    <source>
        <dbReference type="Pfam" id="PF20789"/>
    </source>
</evidence>
<dbReference type="InterPro" id="IPR049449">
    <property type="entry name" value="TesB_ACOT8-like_N"/>
</dbReference>
<sequence>MSSLLDVLTLDQIDENHFISRVVTPDMRGINPDFTGLYGGQMAAQSLLAACKTVSPMQVPHSLHAYFLRAGRNTVPLEITVHRDRDGRSYSSRRIEASQQGEVIFTMNASFHQLETGPDVQAVHLPTVPSAQKSVAVPVPVGIVDVTLIDATPTVGNAFPHQTWTKVDVELPDDPQIHACALTYLSDFFSGLVQFDEFPKRPRLASLDHAMWFHRPFNMNEWHLMDWQAQTMAHGRGHYIGHIYDEQGRLVASIGQEMVVRESKV</sequence>
<feature type="domain" description="Acyl-CoA thioesterase-like C-terminal" evidence="4">
    <location>
        <begin position="161"/>
        <end position="260"/>
    </location>
</feature>
<dbReference type="GO" id="GO:0005782">
    <property type="term" value="C:peroxisomal matrix"/>
    <property type="evidence" value="ECO:0007669"/>
    <property type="project" value="UniProtKB-SubCell"/>
</dbReference>
<evidence type="ECO:0000313" key="6">
    <source>
        <dbReference type="EMBL" id="CAB4662789.1"/>
    </source>
</evidence>
<dbReference type="InterPro" id="IPR029069">
    <property type="entry name" value="HotDog_dom_sf"/>
</dbReference>
<dbReference type="Gene3D" id="2.40.160.210">
    <property type="entry name" value="Acyl-CoA thioesterase, double hotdog domain"/>
    <property type="match status" value="1"/>
</dbReference>
<name>A0A6J6LPR5_9ZZZZ</name>
<evidence type="ECO:0000256" key="1">
    <source>
        <dbReference type="ARBA" id="ARBA00006538"/>
    </source>
</evidence>
<dbReference type="CDD" id="cd03444">
    <property type="entry name" value="Thioesterase_II_repeat1"/>
    <property type="match status" value="1"/>
</dbReference>
<dbReference type="PANTHER" id="PTHR11066">
    <property type="entry name" value="ACYL-COA THIOESTERASE"/>
    <property type="match status" value="1"/>
</dbReference>
<dbReference type="GO" id="GO:0006637">
    <property type="term" value="P:acyl-CoA metabolic process"/>
    <property type="evidence" value="ECO:0007669"/>
    <property type="project" value="InterPro"/>
</dbReference>
<keyword evidence="2" id="KW-0378">Hydrolase</keyword>
<dbReference type="EMBL" id="CAEZWR010000061">
    <property type="protein sequence ID" value="CAB4662789.1"/>
    <property type="molecule type" value="Genomic_DNA"/>
</dbReference>
<dbReference type="InterPro" id="IPR042171">
    <property type="entry name" value="Acyl-CoA_hotdog"/>
</dbReference>
<protein>
    <submittedName>
        <fullName evidence="6">Unannotated protein</fullName>
    </submittedName>
</protein>
<evidence type="ECO:0000256" key="2">
    <source>
        <dbReference type="ARBA" id="ARBA00022801"/>
    </source>
</evidence>
<reference evidence="6" key="1">
    <citation type="submission" date="2020-05" db="EMBL/GenBank/DDBJ databases">
        <authorList>
            <person name="Chiriac C."/>
            <person name="Salcher M."/>
            <person name="Ghai R."/>
            <person name="Kavagutti S V."/>
        </authorList>
    </citation>
    <scope>NUCLEOTIDE SEQUENCE</scope>
</reference>
<dbReference type="EMBL" id="CAEZVB010000057">
    <property type="protein sequence ID" value="CAB4624967.1"/>
    <property type="molecule type" value="Genomic_DNA"/>
</dbReference>
<dbReference type="InterPro" id="IPR049450">
    <property type="entry name" value="ACOT8-like_C"/>
</dbReference>
<accession>A0A6J6LPR5</accession>